<organism evidence="1 2">
    <name type="scientific">Tamlana crocina</name>
    <dbReference type="NCBI Taxonomy" id="393006"/>
    <lineage>
        <taxon>Bacteria</taxon>
        <taxon>Pseudomonadati</taxon>
        <taxon>Bacteroidota</taxon>
        <taxon>Flavobacteriia</taxon>
        <taxon>Flavobacteriales</taxon>
        <taxon>Flavobacteriaceae</taxon>
        <taxon>Tamlana</taxon>
    </lineage>
</organism>
<evidence type="ECO:0000313" key="1">
    <source>
        <dbReference type="EMBL" id="NJX15959.1"/>
    </source>
</evidence>
<sequence>MELDIQNKKIELIQWLTTLEDSSIIQKLLDLRKRESKDWWNEISESEKKSIKKGIEDAEAEHLKPHSEAKKIYGKWL</sequence>
<gene>
    <name evidence="1" type="ORF">HC176_10710</name>
</gene>
<dbReference type="Proteomes" id="UP000760545">
    <property type="component" value="Unassembled WGS sequence"/>
</dbReference>
<proteinExistence type="predicted"/>
<name>A0ABX1DFX0_9FLAO</name>
<comment type="caution">
    <text evidence="1">The sequence shown here is derived from an EMBL/GenBank/DDBJ whole genome shotgun (WGS) entry which is preliminary data.</text>
</comment>
<dbReference type="EMBL" id="JAAVJS010000013">
    <property type="protein sequence ID" value="NJX15959.1"/>
    <property type="molecule type" value="Genomic_DNA"/>
</dbReference>
<protein>
    <recommendedName>
        <fullName evidence="3">Addiction module protein</fullName>
    </recommendedName>
</protein>
<dbReference type="RefSeq" id="WP_167918197.1">
    <property type="nucleotide sequence ID" value="NZ_JAAVJS010000013.1"/>
</dbReference>
<evidence type="ECO:0008006" key="3">
    <source>
        <dbReference type="Google" id="ProtNLM"/>
    </source>
</evidence>
<accession>A0ABX1DFX0</accession>
<keyword evidence="2" id="KW-1185">Reference proteome</keyword>
<reference evidence="1 2" key="1">
    <citation type="submission" date="2020-03" db="EMBL/GenBank/DDBJ databases">
        <title>Tamlana sp. nov, isolated from XXX.</title>
        <authorList>
            <person name="Cao W.R."/>
        </authorList>
    </citation>
    <scope>NUCLEOTIDE SEQUENCE [LARGE SCALE GENOMIC DNA]</scope>
    <source>
        <strain evidence="1 2">HST1-43</strain>
    </source>
</reference>
<evidence type="ECO:0000313" key="2">
    <source>
        <dbReference type="Proteomes" id="UP000760545"/>
    </source>
</evidence>